<dbReference type="SUPFAM" id="SSF46785">
    <property type="entry name" value="Winged helix' DNA-binding domain"/>
    <property type="match status" value="1"/>
</dbReference>
<dbReference type="Proteomes" id="UP000002061">
    <property type="component" value="Chromosome"/>
</dbReference>
<dbReference type="OrthoDB" id="65559at2157"/>
<reference evidence="1" key="1">
    <citation type="submission" date="2010-04" db="EMBL/GenBank/DDBJ databases">
        <title>Complete sequence of Methanocaldococcus infernus ME.</title>
        <authorList>
            <consortium name="US DOE Joint Genome Institute"/>
            <person name="Lucas S."/>
            <person name="Copeland A."/>
            <person name="Lapidus A."/>
            <person name="Cheng J.-F."/>
            <person name="Bruce D."/>
            <person name="Goodwin L."/>
            <person name="Pitluck S."/>
            <person name="Munk A.C."/>
            <person name="Detter J.C."/>
            <person name="Han C."/>
            <person name="Tapia R."/>
            <person name="Land M."/>
            <person name="Hauser L."/>
            <person name="Kyrpides N."/>
            <person name="Mikhailova N."/>
            <person name="Sieprawska-Lupa M."/>
            <person name="Whitman W.B."/>
            <person name="Woyke T."/>
        </authorList>
    </citation>
    <scope>NUCLEOTIDE SEQUENCE [LARGE SCALE GENOMIC DNA]</scope>
    <source>
        <strain evidence="1">ME</strain>
    </source>
</reference>
<evidence type="ECO:0000313" key="1">
    <source>
        <dbReference type="EMBL" id="ADG13872.1"/>
    </source>
</evidence>
<keyword evidence="2" id="KW-1185">Reference proteome</keyword>
<dbReference type="HOGENOM" id="CLU_1335077_0_0_2"/>
<dbReference type="EMBL" id="CP002009">
    <property type="protein sequence ID" value="ADG13872.1"/>
    <property type="molecule type" value="Genomic_DNA"/>
</dbReference>
<dbReference type="GeneID" id="9132238"/>
<dbReference type="RefSeq" id="WP_013100617.1">
    <property type="nucleotide sequence ID" value="NC_014122.1"/>
</dbReference>
<evidence type="ECO:0000313" key="2">
    <source>
        <dbReference type="Proteomes" id="UP000002061"/>
    </source>
</evidence>
<organism evidence="1 2">
    <name type="scientific">Methanocaldococcus infernus (strain DSM 11812 / JCM 15783 / ME)</name>
    <dbReference type="NCBI Taxonomy" id="573063"/>
    <lineage>
        <taxon>Archaea</taxon>
        <taxon>Methanobacteriati</taxon>
        <taxon>Methanobacteriota</taxon>
        <taxon>Methanomada group</taxon>
        <taxon>Methanococci</taxon>
        <taxon>Methanococcales</taxon>
        <taxon>Methanocaldococcaceae</taxon>
        <taxon>Methanocaldococcus</taxon>
    </lineage>
</organism>
<accession>D5VTG9</accession>
<dbReference type="InterPro" id="IPR036390">
    <property type="entry name" value="WH_DNA-bd_sf"/>
</dbReference>
<dbReference type="AlphaFoldDB" id="D5VTG9"/>
<name>D5VTG9_METIM</name>
<proteinExistence type="predicted"/>
<dbReference type="eggNOG" id="arCOG02261">
    <property type="taxonomic scope" value="Archaea"/>
</dbReference>
<dbReference type="STRING" id="573063.Metin_1219"/>
<gene>
    <name evidence="1" type="ordered locus">Metin_1219</name>
</gene>
<evidence type="ECO:0008006" key="3">
    <source>
        <dbReference type="Google" id="ProtNLM"/>
    </source>
</evidence>
<sequence>MEVAIKIYPKEFLTNEVVDNYLIINGKKIKKVRILGYVEGFEGDYVIVDKVKVKMDKEGINKDDLLDVIGYVKNDNDRYIEAELVRKRGRSWILLRELEIRATRKYLDKIPTDEDIEKKVLEIIKRFGELTFDDISKMVKIPEDKLKEILEKLEGKGEILYMDNKYIAL</sequence>
<dbReference type="KEGG" id="mif:Metin_1219"/>
<protein>
    <recommendedName>
        <fullName evidence="3">Nucleic acid binding OB-fold tRNA/helicase-type</fullName>
    </recommendedName>
</protein>